<dbReference type="SUPFAM" id="SSF53474">
    <property type="entry name" value="alpha/beta-Hydrolases"/>
    <property type="match status" value="1"/>
</dbReference>
<gene>
    <name evidence="1" type="ORF">FGG15_07375</name>
</gene>
<dbReference type="Gene3D" id="3.40.50.1820">
    <property type="entry name" value="alpha/beta hydrolase"/>
    <property type="match status" value="1"/>
</dbReference>
<organism evidence="1 2">
    <name type="scientific">Flagellimonas algicola</name>
    <dbReference type="NCBI Taxonomy" id="2583815"/>
    <lineage>
        <taxon>Bacteria</taxon>
        <taxon>Pseudomonadati</taxon>
        <taxon>Bacteroidota</taxon>
        <taxon>Flavobacteriia</taxon>
        <taxon>Flavobacteriales</taxon>
        <taxon>Flavobacteriaceae</taxon>
        <taxon>Flagellimonas</taxon>
    </lineage>
</organism>
<accession>A0ABY2WRR2</accession>
<keyword evidence="2" id="KW-1185">Reference proteome</keyword>
<reference evidence="1 2" key="1">
    <citation type="submission" date="2019-05" db="EMBL/GenBank/DDBJ databases">
        <title>Flagellimonas sp. AsT0115, sp. nov., isolated from a marine red algae, Asparagopsis taxiformis.</title>
        <authorList>
            <person name="Kim J."/>
            <person name="Jeong S.E."/>
            <person name="Jeon C.O."/>
        </authorList>
    </citation>
    <scope>NUCLEOTIDE SEQUENCE [LARGE SCALE GENOMIC DNA]</scope>
    <source>
        <strain evidence="1 2">AsT0115</strain>
    </source>
</reference>
<evidence type="ECO:0000313" key="1">
    <source>
        <dbReference type="EMBL" id="TMU57356.1"/>
    </source>
</evidence>
<comment type="caution">
    <text evidence="1">The sequence shown here is derived from an EMBL/GenBank/DDBJ whole genome shotgun (WGS) entry which is preliminary data.</text>
</comment>
<sequence length="90" mass="10142">MINLHGSDANVTIETLRSAFLPNLIASGKDFPMLIANPICNKKRGGWNIDILNKMLDDILDDFSVDEDRIYLTGYSMGGYGTWDWVFNDP</sequence>
<name>A0ABY2WRR2_9FLAO</name>
<dbReference type="InterPro" id="IPR029058">
    <property type="entry name" value="AB_hydrolase_fold"/>
</dbReference>
<protein>
    <submittedName>
        <fullName evidence="1">Uncharacterized protein</fullName>
    </submittedName>
</protein>
<dbReference type="Proteomes" id="UP000751614">
    <property type="component" value="Unassembled WGS sequence"/>
</dbReference>
<proteinExistence type="predicted"/>
<evidence type="ECO:0000313" key="2">
    <source>
        <dbReference type="Proteomes" id="UP000751614"/>
    </source>
</evidence>
<dbReference type="EMBL" id="VCNI01000001">
    <property type="protein sequence ID" value="TMU57356.1"/>
    <property type="molecule type" value="Genomic_DNA"/>
</dbReference>